<dbReference type="Gene3D" id="2.70.50.70">
    <property type="match status" value="1"/>
</dbReference>
<keyword evidence="4" id="KW-0479">Metal-binding</keyword>
<evidence type="ECO:0000256" key="12">
    <source>
        <dbReference type="ARBA" id="ARBA00023326"/>
    </source>
</evidence>
<feature type="compositionally biased region" description="Low complexity" evidence="16">
    <location>
        <begin position="350"/>
        <end position="370"/>
    </location>
</feature>
<keyword evidence="10 15" id="KW-1015">Disulfide bond</keyword>
<dbReference type="CDD" id="cd21175">
    <property type="entry name" value="LPMO_AA9"/>
    <property type="match status" value="1"/>
</dbReference>
<keyword evidence="8" id="KW-0186">Copper</keyword>
<keyword evidence="5 17" id="KW-0732">Signal</keyword>
<keyword evidence="7" id="KW-0560">Oxidoreductase</keyword>
<gene>
    <name evidence="19" type="ORF">BJY01DRAFT_256117</name>
</gene>
<dbReference type="Proteomes" id="UP001610446">
    <property type="component" value="Unassembled WGS sequence"/>
</dbReference>
<accession>A0ABR4IE73</accession>
<dbReference type="EC" id="1.14.99.56" evidence="15"/>
<feature type="signal peptide" evidence="17">
    <location>
        <begin position="1"/>
        <end position="17"/>
    </location>
</feature>
<feature type="region of interest" description="Disordered" evidence="16">
    <location>
        <begin position="263"/>
        <end position="334"/>
    </location>
</feature>
<comment type="subcellular location">
    <subcellularLocation>
        <location evidence="2 15">Secreted</location>
    </subcellularLocation>
</comment>
<dbReference type="Pfam" id="PF03443">
    <property type="entry name" value="AA9"/>
    <property type="match status" value="1"/>
</dbReference>
<keyword evidence="6 15" id="KW-0136">Cellulose degradation</keyword>
<keyword evidence="3 15" id="KW-0964">Secreted</keyword>
<dbReference type="PROSITE" id="PS51164">
    <property type="entry name" value="CBM1_2"/>
    <property type="match status" value="1"/>
</dbReference>
<dbReference type="PANTHER" id="PTHR33353">
    <property type="entry name" value="PUTATIVE (AFU_ORTHOLOGUE AFUA_1G12560)-RELATED"/>
    <property type="match status" value="1"/>
</dbReference>
<evidence type="ECO:0000313" key="20">
    <source>
        <dbReference type="Proteomes" id="UP001610446"/>
    </source>
</evidence>
<organism evidence="19 20">
    <name type="scientific">Aspergillus pseudoustus</name>
    <dbReference type="NCBI Taxonomy" id="1810923"/>
    <lineage>
        <taxon>Eukaryota</taxon>
        <taxon>Fungi</taxon>
        <taxon>Dikarya</taxon>
        <taxon>Ascomycota</taxon>
        <taxon>Pezizomycotina</taxon>
        <taxon>Eurotiomycetes</taxon>
        <taxon>Eurotiomycetidae</taxon>
        <taxon>Eurotiales</taxon>
        <taxon>Aspergillaceae</taxon>
        <taxon>Aspergillus</taxon>
        <taxon>Aspergillus subgen. Nidulantes</taxon>
    </lineage>
</organism>
<dbReference type="GO" id="GO:0016787">
    <property type="term" value="F:hydrolase activity"/>
    <property type="evidence" value="ECO:0007669"/>
    <property type="project" value="UniProtKB-KW"/>
</dbReference>
<evidence type="ECO:0000259" key="18">
    <source>
        <dbReference type="PROSITE" id="PS51164"/>
    </source>
</evidence>
<dbReference type="InterPro" id="IPR049892">
    <property type="entry name" value="AA9"/>
</dbReference>
<evidence type="ECO:0000256" key="7">
    <source>
        <dbReference type="ARBA" id="ARBA00023002"/>
    </source>
</evidence>
<keyword evidence="19" id="KW-0378">Hydrolase</keyword>
<keyword evidence="11 15" id="KW-0119">Carbohydrate metabolism</keyword>
<feature type="chain" id="PRO_5045243611" description="AA9 family lytic polysaccharide monooxygenase" evidence="17">
    <location>
        <begin position="18"/>
        <end position="415"/>
    </location>
</feature>
<comment type="catalytic activity">
    <reaction evidence="14 15">
        <text>[(1-&gt;4)-beta-D-glucosyl]n+m + reduced acceptor + O2 = 4-dehydro-beta-D-glucosyl-[(1-&gt;4)-beta-D-glucosyl]n-1 + [(1-&gt;4)-beta-D-glucosyl]m + acceptor + H2O.</text>
        <dbReference type="EC" id="1.14.99.56"/>
    </reaction>
</comment>
<keyword evidence="12 15" id="KW-0624">Polysaccharide degradation</keyword>
<proteinExistence type="inferred from homology"/>
<evidence type="ECO:0000256" key="11">
    <source>
        <dbReference type="ARBA" id="ARBA00023277"/>
    </source>
</evidence>
<evidence type="ECO:0000313" key="19">
    <source>
        <dbReference type="EMBL" id="KAL2826029.1"/>
    </source>
</evidence>
<evidence type="ECO:0000256" key="1">
    <source>
        <dbReference type="ARBA" id="ARBA00001973"/>
    </source>
</evidence>
<dbReference type="InterPro" id="IPR005103">
    <property type="entry name" value="AA9_LPMO"/>
</dbReference>
<keyword evidence="20" id="KW-1185">Reference proteome</keyword>
<evidence type="ECO:0000256" key="6">
    <source>
        <dbReference type="ARBA" id="ARBA00023001"/>
    </source>
</evidence>
<comment type="cofactor">
    <cofactor evidence="1">
        <name>Cu(2+)</name>
        <dbReference type="ChEBI" id="CHEBI:29036"/>
    </cofactor>
</comment>
<dbReference type="SMART" id="SM00236">
    <property type="entry name" value="fCBD"/>
    <property type="match status" value="1"/>
</dbReference>
<dbReference type="PANTHER" id="PTHR33353:SF36">
    <property type="entry name" value="ENDO-BETA-1,4-GLUCANASE D"/>
    <property type="match status" value="1"/>
</dbReference>
<evidence type="ECO:0000256" key="16">
    <source>
        <dbReference type="SAM" id="MobiDB-lite"/>
    </source>
</evidence>
<comment type="caution">
    <text evidence="19">The sequence shown here is derived from an EMBL/GenBank/DDBJ whole genome shotgun (WGS) entry which is preliminary data.</text>
</comment>
<evidence type="ECO:0000256" key="5">
    <source>
        <dbReference type="ARBA" id="ARBA00022729"/>
    </source>
</evidence>
<evidence type="ECO:0000256" key="15">
    <source>
        <dbReference type="RuleBase" id="RU368122"/>
    </source>
</evidence>
<evidence type="ECO:0000256" key="9">
    <source>
        <dbReference type="ARBA" id="ARBA00023033"/>
    </source>
</evidence>
<feature type="domain" description="CBM1" evidence="18">
    <location>
        <begin position="377"/>
        <end position="413"/>
    </location>
</feature>
<dbReference type="Pfam" id="PF00734">
    <property type="entry name" value="CBM_1"/>
    <property type="match status" value="1"/>
</dbReference>
<evidence type="ECO:0000256" key="14">
    <source>
        <dbReference type="ARBA" id="ARBA00045077"/>
    </source>
</evidence>
<feature type="region of interest" description="Disordered" evidence="16">
    <location>
        <begin position="350"/>
        <end position="376"/>
    </location>
</feature>
<sequence length="415" mass="41984">MSRTYLTLASLLATAAAHGHVTNIVVNGVYYAGWDINSYPYMATPPVVAAWGTPNTGGGPMDVSSGYTNPDLICSLNATNAQGHVTVAAGDKINLQWTEWPDTHHGPVIDYLASCNGACETVDKTALEFFKIDGVGLIDDTTVPGTWGDDELIDNNNSWMVQIPESIAPGNYVLRHEIIALHSAGTEGGAQNYPQCFNLVITGSGTDQPAGTLGTELYTLDEAGILVNIYQSLSTYEVPGPTLYSGASSIVQATSAITATGTAETGSGAASATATGTASATATTTTTTTTAASTTTAAASTVSTSSERSSATTASEPSTVSSASTTQTTIATTTTALPETLSTVTSAVTTTTSAPATGTAPTTSAAPSTGSGSGSSGTQAIYQQCGGINYKGATACASGSTCHKYNPYYSQCIAA</sequence>
<dbReference type="InterPro" id="IPR035971">
    <property type="entry name" value="CBD_sf"/>
</dbReference>
<dbReference type="EMBL" id="JBFXLU010000461">
    <property type="protein sequence ID" value="KAL2826029.1"/>
    <property type="molecule type" value="Genomic_DNA"/>
</dbReference>
<evidence type="ECO:0000256" key="4">
    <source>
        <dbReference type="ARBA" id="ARBA00022723"/>
    </source>
</evidence>
<dbReference type="InterPro" id="IPR000254">
    <property type="entry name" value="CBD"/>
</dbReference>
<evidence type="ECO:0000256" key="8">
    <source>
        <dbReference type="ARBA" id="ARBA00023008"/>
    </source>
</evidence>
<evidence type="ECO:0000256" key="17">
    <source>
        <dbReference type="SAM" id="SignalP"/>
    </source>
</evidence>
<protein>
    <recommendedName>
        <fullName evidence="15">AA9 family lytic polysaccharide monooxygenase</fullName>
        <ecNumber evidence="15">1.14.99.56</ecNumber>
    </recommendedName>
    <alternativeName>
        <fullName evidence="15">Endo-beta-1,4-glucanase</fullName>
    </alternativeName>
    <alternativeName>
        <fullName evidence="15">Glycosyl hydrolase 61 family protein</fullName>
    </alternativeName>
</protein>
<reference evidence="19 20" key="1">
    <citation type="submission" date="2024-07" db="EMBL/GenBank/DDBJ databases">
        <title>Section-level genome sequencing and comparative genomics of Aspergillus sections Usti and Cavernicolus.</title>
        <authorList>
            <consortium name="Lawrence Berkeley National Laboratory"/>
            <person name="Nybo J.L."/>
            <person name="Vesth T.C."/>
            <person name="Theobald S."/>
            <person name="Frisvad J.C."/>
            <person name="Larsen T.O."/>
            <person name="Kjaerboelling I."/>
            <person name="Rothschild-Mancinelli K."/>
            <person name="Lyhne E.K."/>
            <person name="Kogle M.E."/>
            <person name="Barry K."/>
            <person name="Clum A."/>
            <person name="Na H."/>
            <person name="Ledsgaard L."/>
            <person name="Lin J."/>
            <person name="Lipzen A."/>
            <person name="Kuo A."/>
            <person name="Riley R."/>
            <person name="Mondo S."/>
            <person name="Labutti K."/>
            <person name="Haridas S."/>
            <person name="Pangalinan J."/>
            <person name="Salamov A.A."/>
            <person name="Simmons B.A."/>
            <person name="Magnuson J.K."/>
            <person name="Chen J."/>
            <person name="Drula E."/>
            <person name="Henrissat B."/>
            <person name="Wiebenga A."/>
            <person name="Lubbers R.J."/>
            <person name="Gomes A.C."/>
            <person name="Makela M.R."/>
            <person name="Stajich J."/>
            <person name="Grigoriev I.V."/>
            <person name="Mortensen U.H."/>
            <person name="De Vries R.P."/>
            <person name="Baker S.E."/>
            <person name="Andersen M.R."/>
        </authorList>
    </citation>
    <scope>NUCLEOTIDE SEQUENCE [LARGE SCALE GENOMIC DNA]</scope>
    <source>
        <strain evidence="19 20">CBS 123904</strain>
    </source>
</reference>
<comment type="function">
    <text evidence="15">Lytic polysaccharide monooxygenase (LMPO) that depolymerizes crystalline and amorphous polysaccharides via the oxidation of scissile alpha- or beta-(1-4)-glycosidic bonds, yielding C1 and/or C4 oxidation products. Catalysis by LPMOs requires the reduction of the active-site copper from Cu(II) to Cu(I) by a reducing agent and H(2)O(2) or O(2) as a cosubstrate.</text>
</comment>
<dbReference type="PROSITE" id="PS00562">
    <property type="entry name" value="CBM1_1"/>
    <property type="match status" value="1"/>
</dbReference>
<evidence type="ECO:0000256" key="10">
    <source>
        <dbReference type="ARBA" id="ARBA00023157"/>
    </source>
</evidence>
<comment type="similarity">
    <text evidence="13">Belongs to the polysaccharide monooxygenase AA9 family.</text>
</comment>
<evidence type="ECO:0000256" key="2">
    <source>
        <dbReference type="ARBA" id="ARBA00004613"/>
    </source>
</evidence>
<dbReference type="SUPFAM" id="SSF57180">
    <property type="entry name" value="Cellulose-binding domain"/>
    <property type="match status" value="1"/>
</dbReference>
<evidence type="ECO:0000256" key="3">
    <source>
        <dbReference type="ARBA" id="ARBA00022525"/>
    </source>
</evidence>
<comment type="domain">
    <text evidence="15">Has a modular structure: an endo-beta-1,4-glucanase catalytic module at the N-terminus, a linker rich in serines and threonines, and a C-terminal carbohydrate-binding module (CBM).</text>
</comment>
<keyword evidence="9" id="KW-0503">Monooxygenase</keyword>
<evidence type="ECO:0000256" key="13">
    <source>
        <dbReference type="ARBA" id="ARBA00044502"/>
    </source>
</evidence>
<name>A0ABR4IE73_9EURO</name>